<evidence type="ECO:0000256" key="5">
    <source>
        <dbReference type="ARBA" id="ARBA00023136"/>
    </source>
</evidence>
<gene>
    <name evidence="6" type="ORF">Sangu_2583900</name>
</gene>
<dbReference type="GO" id="GO:0005886">
    <property type="term" value="C:plasma membrane"/>
    <property type="evidence" value="ECO:0007669"/>
    <property type="project" value="UniProtKB-SubCell"/>
</dbReference>
<reference evidence="6" key="1">
    <citation type="submission" date="2020-06" db="EMBL/GenBank/DDBJ databases">
        <authorList>
            <person name="Li T."/>
            <person name="Hu X."/>
            <person name="Zhang T."/>
            <person name="Song X."/>
            <person name="Zhang H."/>
            <person name="Dai N."/>
            <person name="Sheng W."/>
            <person name="Hou X."/>
            <person name="Wei L."/>
        </authorList>
    </citation>
    <scope>NUCLEOTIDE SEQUENCE</scope>
    <source>
        <strain evidence="6">G01</strain>
        <tissue evidence="6">Leaf</tissue>
    </source>
</reference>
<dbReference type="PANTHER" id="PTHR30509">
    <property type="entry name" value="P-HYDROXYBENZOIC ACID EFFLUX PUMP SUBUNIT-RELATED"/>
    <property type="match status" value="1"/>
</dbReference>
<accession>A0AAW2J6M5</accession>
<keyword evidence="2" id="KW-1003">Cell membrane</keyword>
<dbReference type="AlphaFoldDB" id="A0AAW2J6M5"/>
<keyword evidence="5" id="KW-0472">Membrane</keyword>
<protein>
    <submittedName>
        <fullName evidence="6">Uncharacterized protein</fullName>
    </submittedName>
</protein>
<dbReference type="PANTHER" id="PTHR30509:SF34">
    <property type="entry name" value="F3L24.34 PROTEIN"/>
    <property type="match status" value="1"/>
</dbReference>
<organism evidence="6">
    <name type="scientific">Sesamum angustifolium</name>
    <dbReference type="NCBI Taxonomy" id="2727405"/>
    <lineage>
        <taxon>Eukaryota</taxon>
        <taxon>Viridiplantae</taxon>
        <taxon>Streptophyta</taxon>
        <taxon>Embryophyta</taxon>
        <taxon>Tracheophyta</taxon>
        <taxon>Spermatophyta</taxon>
        <taxon>Magnoliopsida</taxon>
        <taxon>eudicotyledons</taxon>
        <taxon>Gunneridae</taxon>
        <taxon>Pentapetalae</taxon>
        <taxon>asterids</taxon>
        <taxon>lamiids</taxon>
        <taxon>Lamiales</taxon>
        <taxon>Pedaliaceae</taxon>
        <taxon>Sesamum</taxon>
    </lineage>
</organism>
<comment type="caution">
    <text evidence="6">The sequence shown here is derived from an EMBL/GenBank/DDBJ whole genome shotgun (WGS) entry which is preliminary data.</text>
</comment>
<evidence type="ECO:0000256" key="3">
    <source>
        <dbReference type="ARBA" id="ARBA00022692"/>
    </source>
</evidence>
<name>A0AAW2J6M5_9LAMI</name>
<proteinExistence type="predicted"/>
<evidence type="ECO:0000256" key="1">
    <source>
        <dbReference type="ARBA" id="ARBA00004651"/>
    </source>
</evidence>
<dbReference type="EMBL" id="JACGWK010001367">
    <property type="protein sequence ID" value="KAL0290181.1"/>
    <property type="molecule type" value="Genomic_DNA"/>
</dbReference>
<reference evidence="6" key="2">
    <citation type="journal article" date="2024" name="Plant">
        <title>Genomic evolution and insights into agronomic trait innovations of Sesamum species.</title>
        <authorList>
            <person name="Miao H."/>
            <person name="Wang L."/>
            <person name="Qu L."/>
            <person name="Liu H."/>
            <person name="Sun Y."/>
            <person name="Le M."/>
            <person name="Wang Q."/>
            <person name="Wei S."/>
            <person name="Zheng Y."/>
            <person name="Lin W."/>
            <person name="Duan Y."/>
            <person name="Cao H."/>
            <person name="Xiong S."/>
            <person name="Wang X."/>
            <person name="Wei L."/>
            <person name="Li C."/>
            <person name="Ma Q."/>
            <person name="Ju M."/>
            <person name="Zhao R."/>
            <person name="Li G."/>
            <person name="Mu C."/>
            <person name="Tian Q."/>
            <person name="Mei H."/>
            <person name="Zhang T."/>
            <person name="Gao T."/>
            <person name="Zhang H."/>
        </authorList>
    </citation>
    <scope>NUCLEOTIDE SEQUENCE</scope>
    <source>
        <strain evidence="6">G01</strain>
    </source>
</reference>
<evidence type="ECO:0000256" key="2">
    <source>
        <dbReference type="ARBA" id="ARBA00022475"/>
    </source>
</evidence>
<sequence>MRLNSAVRTATACAIVGGATIYGPKPLVSEIKFAAFSYLTAVIIVSDASLGDTLRGCLACILCDGAGGPTCHASPVDHGSLGGLQLLGGSGGGSGGVSCCAAGVHPFDGEEDCFWPDCAGV</sequence>
<comment type="subcellular location">
    <subcellularLocation>
        <location evidence="1">Cell membrane</location>
        <topology evidence="1">Multi-pass membrane protein</topology>
    </subcellularLocation>
</comment>
<keyword evidence="4" id="KW-1133">Transmembrane helix</keyword>
<evidence type="ECO:0000256" key="4">
    <source>
        <dbReference type="ARBA" id="ARBA00022989"/>
    </source>
</evidence>
<keyword evidence="3" id="KW-0812">Transmembrane</keyword>
<evidence type="ECO:0000313" key="6">
    <source>
        <dbReference type="EMBL" id="KAL0290181.1"/>
    </source>
</evidence>